<proteinExistence type="predicted"/>
<dbReference type="InterPro" id="IPR001820">
    <property type="entry name" value="TIMP"/>
</dbReference>
<dbReference type="SUPFAM" id="SSF50242">
    <property type="entry name" value="TIMP-like"/>
    <property type="match status" value="1"/>
</dbReference>
<evidence type="ECO:0000313" key="3">
    <source>
        <dbReference type="EMBL" id="CAJ0963049.1"/>
    </source>
</evidence>
<name>A0ABN9MAA7_9NEOB</name>
<keyword evidence="2" id="KW-0964">Secreted</keyword>
<organism evidence="3 4">
    <name type="scientific">Ranitomeya imitator</name>
    <name type="common">mimic poison frog</name>
    <dbReference type="NCBI Taxonomy" id="111125"/>
    <lineage>
        <taxon>Eukaryota</taxon>
        <taxon>Metazoa</taxon>
        <taxon>Chordata</taxon>
        <taxon>Craniata</taxon>
        <taxon>Vertebrata</taxon>
        <taxon>Euteleostomi</taxon>
        <taxon>Amphibia</taxon>
        <taxon>Batrachia</taxon>
        <taxon>Anura</taxon>
        <taxon>Neobatrachia</taxon>
        <taxon>Hyloidea</taxon>
        <taxon>Dendrobatidae</taxon>
        <taxon>Dendrobatinae</taxon>
        <taxon>Ranitomeya</taxon>
    </lineage>
</organism>
<evidence type="ECO:0000256" key="1">
    <source>
        <dbReference type="ARBA" id="ARBA00004613"/>
    </source>
</evidence>
<reference evidence="3" key="1">
    <citation type="submission" date="2023-07" db="EMBL/GenBank/DDBJ databases">
        <authorList>
            <person name="Stuckert A."/>
        </authorList>
    </citation>
    <scope>NUCLEOTIDE SEQUENCE</scope>
</reference>
<protein>
    <submittedName>
        <fullName evidence="3">Uncharacterized protein</fullName>
    </submittedName>
</protein>
<sequence length="156" mass="16998">MIPSPNSFGATIQYEIKMIKMFKGFDNVTDINFVYTSAESSLCGITLERKEYLLTVSISHPSSTNIIIVNVRKAPGKRVINSLTSNLGPLDNLRKVSLDPISCSSTIMGKTADLTDVQKAVHKEGKPQKVIAKESGCSESAVSKHINGKLSGRKVW</sequence>
<dbReference type="EMBL" id="CAUEEQ010056504">
    <property type="protein sequence ID" value="CAJ0963049.1"/>
    <property type="molecule type" value="Genomic_DNA"/>
</dbReference>
<accession>A0ABN9MAA7</accession>
<dbReference type="Pfam" id="PF00965">
    <property type="entry name" value="TIMP"/>
    <property type="match status" value="1"/>
</dbReference>
<evidence type="ECO:0000313" key="4">
    <source>
        <dbReference type="Proteomes" id="UP001176940"/>
    </source>
</evidence>
<keyword evidence="4" id="KW-1185">Reference proteome</keyword>
<dbReference type="InterPro" id="IPR008993">
    <property type="entry name" value="TIMP-like_OB-fold"/>
</dbReference>
<dbReference type="Gene3D" id="2.40.50.120">
    <property type="match status" value="1"/>
</dbReference>
<dbReference type="SMART" id="SM00206">
    <property type="entry name" value="NTR"/>
    <property type="match status" value="1"/>
</dbReference>
<comment type="subcellular location">
    <subcellularLocation>
        <location evidence="1">Secreted</location>
    </subcellularLocation>
</comment>
<comment type="caution">
    <text evidence="3">The sequence shown here is derived from an EMBL/GenBank/DDBJ whole genome shotgun (WGS) entry which is preliminary data.</text>
</comment>
<gene>
    <name evidence="3" type="ORF">RIMI_LOCUS18485243</name>
</gene>
<evidence type="ECO:0000256" key="2">
    <source>
        <dbReference type="ARBA" id="ARBA00022525"/>
    </source>
</evidence>
<dbReference type="PANTHER" id="PTHR11844">
    <property type="entry name" value="METALLOPROTEASE INHIBITOR"/>
    <property type="match status" value="1"/>
</dbReference>
<dbReference type="PANTHER" id="PTHR11844:SF25">
    <property type="entry name" value="NTR DOMAIN-CONTAINING PROTEIN"/>
    <property type="match status" value="1"/>
</dbReference>
<dbReference type="Proteomes" id="UP001176940">
    <property type="component" value="Unassembled WGS sequence"/>
</dbReference>